<dbReference type="HOGENOM" id="CLU_063711_1_0_1"/>
<dbReference type="Proteomes" id="UP000027222">
    <property type="component" value="Unassembled WGS sequence"/>
</dbReference>
<organism evidence="2 3">
    <name type="scientific">Galerina marginata (strain CBS 339.88)</name>
    <dbReference type="NCBI Taxonomy" id="685588"/>
    <lineage>
        <taxon>Eukaryota</taxon>
        <taxon>Fungi</taxon>
        <taxon>Dikarya</taxon>
        <taxon>Basidiomycota</taxon>
        <taxon>Agaricomycotina</taxon>
        <taxon>Agaricomycetes</taxon>
        <taxon>Agaricomycetidae</taxon>
        <taxon>Agaricales</taxon>
        <taxon>Agaricineae</taxon>
        <taxon>Strophariaceae</taxon>
        <taxon>Galerina</taxon>
    </lineage>
</organism>
<evidence type="ECO:0000313" key="2">
    <source>
        <dbReference type="EMBL" id="KDR68727.1"/>
    </source>
</evidence>
<dbReference type="EMBL" id="KL142406">
    <property type="protein sequence ID" value="KDR68727.1"/>
    <property type="molecule type" value="Genomic_DNA"/>
</dbReference>
<feature type="region of interest" description="Disordered" evidence="1">
    <location>
        <begin position="1"/>
        <end position="54"/>
    </location>
</feature>
<reference evidence="3" key="1">
    <citation type="journal article" date="2014" name="Proc. Natl. Acad. Sci. U.S.A.">
        <title>Extensive sampling of basidiomycete genomes demonstrates inadequacy of the white-rot/brown-rot paradigm for wood decay fungi.</title>
        <authorList>
            <person name="Riley R."/>
            <person name="Salamov A.A."/>
            <person name="Brown D.W."/>
            <person name="Nagy L.G."/>
            <person name="Floudas D."/>
            <person name="Held B.W."/>
            <person name="Levasseur A."/>
            <person name="Lombard V."/>
            <person name="Morin E."/>
            <person name="Otillar R."/>
            <person name="Lindquist E.A."/>
            <person name="Sun H."/>
            <person name="LaButti K.M."/>
            <person name="Schmutz J."/>
            <person name="Jabbour D."/>
            <person name="Luo H."/>
            <person name="Baker S.E."/>
            <person name="Pisabarro A.G."/>
            <person name="Walton J.D."/>
            <person name="Blanchette R.A."/>
            <person name="Henrissat B."/>
            <person name="Martin F."/>
            <person name="Cullen D."/>
            <person name="Hibbett D.S."/>
            <person name="Grigoriev I.V."/>
        </authorList>
    </citation>
    <scope>NUCLEOTIDE SEQUENCE [LARGE SCALE GENOMIC DNA]</scope>
    <source>
        <strain evidence="3">CBS 339.88</strain>
    </source>
</reference>
<evidence type="ECO:0008006" key="4">
    <source>
        <dbReference type="Google" id="ProtNLM"/>
    </source>
</evidence>
<evidence type="ECO:0000313" key="3">
    <source>
        <dbReference type="Proteomes" id="UP000027222"/>
    </source>
</evidence>
<dbReference type="OrthoDB" id="2891411at2759"/>
<sequence length="257" mass="29342">MVNLRKRVKPSSDDDEDVWSANVSTKKKQHAKKRKTLSRKVQTPDSKKPEVENTPTTLLVNTSGLATFPDELLLELMAHFPAVPLPDARSSSYYSQAHVERREALLSLSQSCSNLRRFFRPYVWQRIDVVSGMRFPQGGYYPSNRVFNLELIRQLEIVTIRDPSLAEYVQVINVEVTKYSGDAVLEELARCMTLFPQLHTVKLLTLNDSKWTWNITAASNKAFSKYSYPQVRTVIVAPATPNALIRSCPRARKSYSY</sequence>
<dbReference type="AlphaFoldDB" id="A0A067SFD2"/>
<protein>
    <recommendedName>
        <fullName evidence="4">F-box domain-containing protein</fullName>
    </recommendedName>
</protein>
<proteinExistence type="predicted"/>
<name>A0A067SFD2_GALM3</name>
<feature type="compositionally biased region" description="Basic residues" evidence="1">
    <location>
        <begin position="25"/>
        <end position="38"/>
    </location>
</feature>
<accession>A0A067SFD2</accession>
<gene>
    <name evidence="2" type="ORF">GALMADRAFT_231053</name>
</gene>
<keyword evidence="3" id="KW-1185">Reference proteome</keyword>
<evidence type="ECO:0000256" key="1">
    <source>
        <dbReference type="SAM" id="MobiDB-lite"/>
    </source>
</evidence>